<accession>A0A1I3YRV2</accession>
<name>A0A1I3YRV2_9HYPH</name>
<keyword evidence="2" id="KW-1185">Reference proteome</keyword>
<sequence length="77" mass="8711">MTDERASVAEMVREGIARAREKLIDLSLRDGMLNYRHSESSNRHVRIVGQTPTISTRNRSCSASNSIRPLRGWIGRS</sequence>
<evidence type="ECO:0000313" key="1">
    <source>
        <dbReference type="EMBL" id="SFK33971.1"/>
    </source>
</evidence>
<dbReference type="Proteomes" id="UP000198755">
    <property type="component" value="Unassembled WGS sequence"/>
</dbReference>
<gene>
    <name evidence="1" type="ORF">SAMN05444581_10698</name>
</gene>
<organism evidence="1 2">
    <name type="scientific">Methylocapsa palsarum</name>
    <dbReference type="NCBI Taxonomy" id="1612308"/>
    <lineage>
        <taxon>Bacteria</taxon>
        <taxon>Pseudomonadati</taxon>
        <taxon>Pseudomonadota</taxon>
        <taxon>Alphaproteobacteria</taxon>
        <taxon>Hyphomicrobiales</taxon>
        <taxon>Beijerinckiaceae</taxon>
        <taxon>Methylocapsa</taxon>
    </lineage>
</organism>
<reference evidence="1 2" key="1">
    <citation type="submission" date="2016-10" db="EMBL/GenBank/DDBJ databases">
        <authorList>
            <person name="de Groot N.N."/>
        </authorList>
    </citation>
    <scope>NUCLEOTIDE SEQUENCE [LARGE SCALE GENOMIC DNA]</scope>
    <source>
        <strain evidence="1 2">NE2</strain>
    </source>
</reference>
<dbReference type="AlphaFoldDB" id="A0A1I3YRV2"/>
<proteinExistence type="predicted"/>
<dbReference type="EMBL" id="FOSN01000006">
    <property type="protein sequence ID" value="SFK33971.1"/>
    <property type="molecule type" value="Genomic_DNA"/>
</dbReference>
<dbReference type="RefSeq" id="WP_091681090.1">
    <property type="nucleotide sequence ID" value="NZ_FOSN01000006.1"/>
</dbReference>
<protein>
    <submittedName>
        <fullName evidence="1">Uncharacterized protein</fullName>
    </submittedName>
</protein>
<evidence type="ECO:0000313" key="2">
    <source>
        <dbReference type="Proteomes" id="UP000198755"/>
    </source>
</evidence>
<dbReference type="STRING" id="1612308.SAMN05444581_10698"/>